<feature type="domain" description="NadR/Ttd14 AAA" evidence="1">
    <location>
        <begin position="84"/>
        <end position="267"/>
    </location>
</feature>
<dbReference type="InParanoid" id="A0A0V0R2F4"/>
<evidence type="ECO:0000313" key="2">
    <source>
        <dbReference type="EMBL" id="KRX08694.1"/>
    </source>
</evidence>
<dbReference type="PANTHER" id="PTHR34932">
    <property type="entry name" value="TRPL TRANSLOCATION DEFECT PROTEIN 14"/>
    <property type="match status" value="1"/>
</dbReference>
<dbReference type="Gene3D" id="2.40.320.10">
    <property type="entry name" value="Hypothetical Protein Pfu-838710-001"/>
    <property type="match status" value="1"/>
</dbReference>
<dbReference type="Proteomes" id="UP000054937">
    <property type="component" value="Unassembled WGS sequence"/>
</dbReference>
<protein>
    <submittedName>
        <fullName evidence="2">p-loop containing nucleoside triphosphate hydrolase</fullName>
    </submittedName>
</protein>
<keyword evidence="2" id="KW-0378">Hydrolase</keyword>
<dbReference type="EMBL" id="LDAU01000058">
    <property type="protein sequence ID" value="KRX08694.1"/>
    <property type="molecule type" value="Genomic_DNA"/>
</dbReference>
<dbReference type="InterPro" id="IPR027417">
    <property type="entry name" value="P-loop_NTPase"/>
</dbReference>
<dbReference type="Gene3D" id="3.40.50.300">
    <property type="entry name" value="P-loop containing nucleotide triphosphate hydrolases"/>
    <property type="match status" value="1"/>
</dbReference>
<dbReference type="OMA" id="NSANCHF"/>
<accession>A0A0V0R2F4</accession>
<dbReference type="OrthoDB" id="6375174at2759"/>
<comment type="caution">
    <text evidence="2">The sequence shown here is derived from an EMBL/GenBank/DDBJ whole genome shotgun (WGS) entry which is preliminary data.</text>
</comment>
<dbReference type="PANTHER" id="PTHR34932:SF1">
    <property type="entry name" value="TRPL TRANSLOCATION DEFECT PROTEIN 14"/>
    <property type="match status" value="1"/>
</dbReference>
<dbReference type="GO" id="GO:0016787">
    <property type="term" value="F:hydrolase activity"/>
    <property type="evidence" value="ECO:0007669"/>
    <property type="project" value="UniProtKB-KW"/>
</dbReference>
<dbReference type="SUPFAM" id="SSF52540">
    <property type="entry name" value="P-loop containing nucleoside triphosphate hydrolases"/>
    <property type="match status" value="1"/>
</dbReference>
<sequence length="504" mass="58784">MEQLKNTLKDYPISSSIILAMGGVGVVFLKNEIVKQIQKNKDQNKKNKIKAGSNYNSVSKKNDKIVFDSTIPLEDHQPGDQIYKVCITGGPCGGKTSGLTYLQEKLQNLGYNVLNVPECATLVANAGGMLNMGNYTDEQQIQFQIQIMKTQMQLEQTFMKLARLSNQPTVVLCDRGLMDGSVYMSNRLWEEMLQQEYFIKNNIDETVIRDRQYDAVIHLVTAADGAEEYYNLENNEARSEDMVQALQLDRKLQLAWLGHPSYKIIDNHNKNFQQKLEMLYETVIGICGVKTFKRNQTKRKYLIDTKGDYIQVFIQYDFNIYKTLLQIEDLFAQIPNDIKQQKFIIEDTFVTYDKKQDNTALQIKIRKRQQYQGGEIYIWSKTEFTKQGKLTLKRMMNQKEYIHLLGRIDENRHTVNKIRTQFIYEGNQFQIDTYVNIKEGFSILTALCDKSNQELTLPEFLNIQREITNEPGYKSKYLSKKDWYIPQPDERIVNSRKKSQDYNF</sequence>
<dbReference type="InterPro" id="IPR038727">
    <property type="entry name" value="NadR/Ttd14_AAA_dom"/>
</dbReference>
<name>A0A0V0R2F4_PSEPJ</name>
<dbReference type="GO" id="GO:0005525">
    <property type="term" value="F:GTP binding"/>
    <property type="evidence" value="ECO:0007669"/>
    <property type="project" value="TreeGrafter"/>
</dbReference>
<evidence type="ECO:0000259" key="1">
    <source>
        <dbReference type="Pfam" id="PF13521"/>
    </source>
</evidence>
<dbReference type="GO" id="GO:0070300">
    <property type="term" value="F:phosphatidic acid binding"/>
    <property type="evidence" value="ECO:0007669"/>
    <property type="project" value="TreeGrafter"/>
</dbReference>
<reference evidence="2 3" key="1">
    <citation type="journal article" date="2015" name="Sci. Rep.">
        <title>Genome of the facultative scuticociliatosis pathogen Pseudocohnilembus persalinus provides insight into its virulence through horizontal gene transfer.</title>
        <authorList>
            <person name="Xiong J."/>
            <person name="Wang G."/>
            <person name="Cheng J."/>
            <person name="Tian M."/>
            <person name="Pan X."/>
            <person name="Warren A."/>
            <person name="Jiang C."/>
            <person name="Yuan D."/>
            <person name="Miao W."/>
        </authorList>
    </citation>
    <scope>NUCLEOTIDE SEQUENCE [LARGE SCALE GENOMIC DNA]</scope>
    <source>
        <strain evidence="2">36N120E</strain>
    </source>
</reference>
<gene>
    <name evidence="2" type="ORF">PPERSA_08005</name>
</gene>
<dbReference type="SUPFAM" id="SSF55154">
    <property type="entry name" value="CYTH-like phosphatases"/>
    <property type="match status" value="1"/>
</dbReference>
<keyword evidence="3" id="KW-1185">Reference proteome</keyword>
<organism evidence="2 3">
    <name type="scientific">Pseudocohnilembus persalinus</name>
    <name type="common">Ciliate</name>
    <dbReference type="NCBI Taxonomy" id="266149"/>
    <lineage>
        <taxon>Eukaryota</taxon>
        <taxon>Sar</taxon>
        <taxon>Alveolata</taxon>
        <taxon>Ciliophora</taxon>
        <taxon>Intramacronucleata</taxon>
        <taxon>Oligohymenophorea</taxon>
        <taxon>Scuticociliatia</taxon>
        <taxon>Philasterida</taxon>
        <taxon>Pseudocohnilembidae</taxon>
        <taxon>Pseudocohnilembus</taxon>
    </lineage>
</organism>
<dbReference type="GO" id="GO:0035091">
    <property type="term" value="F:phosphatidylinositol binding"/>
    <property type="evidence" value="ECO:0007669"/>
    <property type="project" value="TreeGrafter"/>
</dbReference>
<dbReference type="AlphaFoldDB" id="A0A0V0R2F4"/>
<evidence type="ECO:0000313" key="3">
    <source>
        <dbReference type="Proteomes" id="UP000054937"/>
    </source>
</evidence>
<dbReference type="Pfam" id="PF13521">
    <property type="entry name" value="AAA_28"/>
    <property type="match status" value="1"/>
</dbReference>
<proteinExistence type="predicted"/>
<dbReference type="InterPro" id="IPR033469">
    <property type="entry name" value="CYTH-like_dom_sf"/>
</dbReference>
<dbReference type="InterPro" id="IPR053227">
    <property type="entry name" value="TRPL-trafficking_regulator"/>
</dbReference>